<evidence type="ECO:0000256" key="1">
    <source>
        <dbReference type="ARBA" id="ARBA00006642"/>
    </source>
</evidence>
<keyword evidence="8 13" id="KW-0457">Lysine biosynthesis</keyword>
<dbReference type="PIRSF" id="PIRSF000161">
    <property type="entry name" value="DHPR"/>
    <property type="match status" value="1"/>
</dbReference>
<dbReference type="HAMAP" id="MF_00102">
    <property type="entry name" value="DapB"/>
    <property type="match status" value="1"/>
</dbReference>
<evidence type="ECO:0000256" key="6">
    <source>
        <dbReference type="ARBA" id="ARBA00023002"/>
    </source>
</evidence>
<evidence type="ECO:0000256" key="3">
    <source>
        <dbReference type="ARBA" id="ARBA00022605"/>
    </source>
</evidence>
<evidence type="ECO:0000256" key="4">
    <source>
        <dbReference type="ARBA" id="ARBA00022857"/>
    </source>
</evidence>
<dbReference type="RefSeq" id="WP_379958035.1">
    <property type="nucleotide sequence ID" value="NZ_JAUYVI010000005.1"/>
</dbReference>
<dbReference type="NCBIfam" id="TIGR00036">
    <property type="entry name" value="dapB"/>
    <property type="match status" value="1"/>
</dbReference>
<dbReference type="PROSITE" id="PS01298">
    <property type="entry name" value="DAPB"/>
    <property type="match status" value="1"/>
</dbReference>
<dbReference type="CDD" id="cd02274">
    <property type="entry name" value="DHDPR_N"/>
    <property type="match status" value="1"/>
</dbReference>
<feature type="binding site" evidence="13">
    <location>
        <position position="155"/>
    </location>
    <ligand>
        <name>(S)-2,3,4,5-tetrahydrodipicolinate</name>
        <dbReference type="ChEBI" id="CHEBI:16845"/>
    </ligand>
</feature>
<dbReference type="InterPro" id="IPR022663">
    <property type="entry name" value="DapB_C"/>
</dbReference>
<comment type="catalytic activity">
    <reaction evidence="11 13">
        <text>(S)-2,3,4,5-tetrahydrodipicolinate + NADP(+) + H2O = (2S,4S)-4-hydroxy-2,3,4,5-tetrahydrodipicolinate + NADPH + H(+)</text>
        <dbReference type="Rhea" id="RHEA:35331"/>
        <dbReference type="ChEBI" id="CHEBI:15377"/>
        <dbReference type="ChEBI" id="CHEBI:15378"/>
        <dbReference type="ChEBI" id="CHEBI:16845"/>
        <dbReference type="ChEBI" id="CHEBI:57783"/>
        <dbReference type="ChEBI" id="CHEBI:58349"/>
        <dbReference type="ChEBI" id="CHEBI:67139"/>
        <dbReference type="EC" id="1.17.1.8"/>
    </reaction>
</comment>
<feature type="active site" description="Proton donor/acceptor" evidence="13">
    <location>
        <position position="154"/>
    </location>
</feature>
<feature type="binding site" evidence="13">
    <location>
        <position position="59"/>
    </location>
    <ligand>
        <name>NAD(+)</name>
        <dbReference type="ChEBI" id="CHEBI:57540"/>
    </ligand>
</feature>
<evidence type="ECO:0000256" key="11">
    <source>
        <dbReference type="ARBA" id="ARBA00049080"/>
    </source>
</evidence>
<dbReference type="PANTHER" id="PTHR20836">
    <property type="entry name" value="DIHYDRODIPICOLINATE REDUCTASE"/>
    <property type="match status" value="1"/>
</dbReference>
<feature type="domain" description="Dihydrodipicolinate reductase N-terminal" evidence="14">
    <location>
        <begin position="1"/>
        <end position="124"/>
    </location>
</feature>
<keyword evidence="5 13" id="KW-0220">Diaminopimelate biosynthesis</keyword>
<comment type="catalytic activity">
    <reaction evidence="12 13">
        <text>(S)-2,3,4,5-tetrahydrodipicolinate + NAD(+) + H2O = (2S,4S)-4-hydroxy-2,3,4,5-tetrahydrodipicolinate + NADH + H(+)</text>
        <dbReference type="Rhea" id="RHEA:35323"/>
        <dbReference type="ChEBI" id="CHEBI:15377"/>
        <dbReference type="ChEBI" id="CHEBI:15378"/>
        <dbReference type="ChEBI" id="CHEBI:16845"/>
        <dbReference type="ChEBI" id="CHEBI:57540"/>
        <dbReference type="ChEBI" id="CHEBI:57945"/>
        <dbReference type="ChEBI" id="CHEBI:67139"/>
        <dbReference type="EC" id="1.17.1.8"/>
    </reaction>
</comment>
<dbReference type="InterPro" id="IPR000846">
    <property type="entry name" value="DapB_N"/>
</dbReference>
<dbReference type="EMBL" id="JAUYVI010000005">
    <property type="protein sequence ID" value="MDQ7249187.1"/>
    <property type="molecule type" value="Genomic_DNA"/>
</dbReference>
<comment type="caution">
    <text evidence="16">The sequence shown here is derived from an EMBL/GenBank/DDBJ whole genome shotgun (WGS) entry which is preliminary data.</text>
</comment>
<keyword evidence="3 13" id="KW-0028">Amino-acid biosynthesis</keyword>
<feature type="domain" description="Dihydrodipicolinate reductase C-terminal" evidence="15">
    <location>
        <begin position="127"/>
        <end position="263"/>
    </location>
</feature>
<feature type="binding site" evidence="13">
    <location>
        <begin position="7"/>
        <end position="12"/>
    </location>
    <ligand>
        <name>NAD(+)</name>
        <dbReference type="ChEBI" id="CHEBI:57540"/>
    </ligand>
</feature>
<organism evidence="16 17">
    <name type="scientific">Dongia sedimenti</name>
    <dbReference type="NCBI Taxonomy" id="3064282"/>
    <lineage>
        <taxon>Bacteria</taxon>
        <taxon>Pseudomonadati</taxon>
        <taxon>Pseudomonadota</taxon>
        <taxon>Alphaproteobacteria</taxon>
        <taxon>Rhodospirillales</taxon>
        <taxon>Dongiaceae</taxon>
        <taxon>Dongia</taxon>
    </lineage>
</organism>
<dbReference type="SUPFAM" id="SSF51735">
    <property type="entry name" value="NAD(P)-binding Rossmann-fold domains"/>
    <property type="match status" value="1"/>
</dbReference>
<comment type="pathway">
    <text evidence="9 13">Amino-acid biosynthesis; L-lysine biosynthesis via DAP pathway; (S)-tetrahydrodipicolinate from L-aspartate: step 4/4.</text>
</comment>
<dbReference type="InterPro" id="IPR022664">
    <property type="entry name" value="DapB_N_CS"/>
</dbReference>
<comment type="caution">
    <text evidence="13">Lacks conserved residue(s) required for the propagation of feature annotation.</text>
</comment>
<comment type="similarity">
    <text evidence="1 13">Belongs to the DapB family.</text>
</comment>
<keyword evidence="6 13" id="KW-0560">Oxidoreductase</keyword>
<comment type="subcellular location">
    <subcellularLocation>
        <location evidence="13">Cytoplasm</location>
    </subcellularLocation>
</comment>
<dbReference type="SUPFAM" id="SSF55347">
    <property type="entry name" value="Glyceraldehyde-3-phosphate dehydrogenase-like, C-terminal domain"/>
    <property type="match status" value="1"/>
</dbReference>
<keyword evidence="17" id="KW-1185">Reference proteome</keyword>
<evidence type="ECO:0000256" key="2">
    <source>
        <dbReference type="ARBA" id="ARBA00022490"/>
    </source>
</evidence>
<keyword evidence="2 13" id="KW-0963">Cytoplasm</keyword>
<dbReference type="EC" id="1.17.1.8" evidence="10 13"/>
<dbReference type="GO" id="GO:0008839">
    <property type="term" value="F:4-hydroxy-tetrahydrodipicolinate reductase"/>
    <property type="evidence" value="ECO:0007669"/>
    <property type="project" value="UniProtKB-EC"/>
</dbReference>
<comment type="function">
    <text evidence="13">Catalyzes the conversion of 4-hydroxy-tetrahydrodipicolinate (HTPA) to tetrahydrodipicolinate.</text>
</comment>
<gene>
    <name evidence="13 16" type="primary">dapB</name>
    <name evidence="16" type="ORF">Q8A70_15980</name>
</gene>
<protein>
    <recommendedName>
        <fullName evidence="10 13">4-hydroxy-tetrahydrodipicolinate reductase</fullName>
        <shortName evidence="13">HTPA reductase</shortName>
        <ecNumber evidence="10 13">1.17.1.8</ecNumber>
    </recommendedName>
</protein>
<evidence type="ECO:0000313" key="16">
    <source>
        <dbReference type="EMBL" id="MDQ7249187.1"/>
    </source>
</evidence>
<comment type="caution">
    <text evidence="13">Was originally thought to be a dihydrodipicolinate reductase (DHDPR), catalyzing the conversion of dihydrodipicolinate to tetrahydrodipicolinate. However, it was shown in E.coli that the substrate of the enzymatic reaction is not dihydrodipicolinate (DHDP) but in fact (2S,4S)-4-hydroxy-2,3,4,5-tetrahydrodipicolinic acid (HTPA), the product released by the DapA-catalyzed reaction.</text>
</comment>
<comment type="subunit">
    <text evidence="13">Homotetramer.</text>
</comment>
<evidence type="ECO:0000256" key="5">
    <source>
        <dbReference type="ARBA" id="ARBA00022915"/>
    </source>
</evidence>
<evidence type="ECO:0000256" key="7">
    <source>
        <dbReference type="ARBA" id="ARBA00023027"/>
    </source>
</evidence>
<dbReference type="Gene3D" id="3.30.360.10">
    <property type="entry name" value="Dihydrodipicolinate Reductase, domain 2"/>
    <property type="match status" value="1"/>
</dbReference>
<dbReference type="Pfam" id="PF05173">
    <property type="entry name" value="DapB_C"/>
    <property type="match status" value="1"/>
</dbReference>
<evidence type="ECO:0000256" key="13">
    <source>
        <dbReference type="HAMAP-Rule" id="MF_00102"/>
    </source>
</evidence>
<evidence type="ECO:0000259" key="15">
    <source>
        <dbReference type="Pfam" id="PF05173"/>
    </source>
</evidence>
<dbReference type="PANTHER" id="PTHR20836:SF0">
    <property type="entry name" value="4-HYDROXY-TETRAHYDRODIPICOLINATE REDUCTASE 1, CHLOROPLASTIC-RELATED"/>
    <property type="match status" value="1"/>
</dbReference>
<evidence type="ECO:0000256" key="8">
    <source>
        <dbReference type="ARBA" id="ARBA00023154"/>
    </source>
</evidence>
<evidence type="ECO:0000256" key="12">
    <source>
        <dbReference type="ARBA" id="ARBA00049396"/>
    </source>
</evidence>
<proteinExistence type="inferred from homology"/>
<dbReference type="InterPro" id="IPR023940">
    <property type="entry name" value="DHDPR_bac"/>
</dbReference>
<evidence type="ECO:0000256" key="10">
    <source>
        <dbReference type="ARBA" id="ARBA00038983"/>
    </source>
</evidence>
<feature type="active site" description="Proton donor" evidence="13">
    <location>
        <position position="158"/>
    </location>
</feature>
<dbReference type="Proteomes" id="UP001230156">
    <property type="component" value="Unassembled WGS sequence"/>
</dbReference>
<feature type="binding site" evidence="13">
    <location>
        <begin position="97"/>
        <end position="99"/>
    </location>
    <ligand>
        <name>NAD(+)</name>
        <dbReference type="ChEBI" id="CHEBI:57540"/>
    </ligand>
</feature>
<reference evidence="17" key="1">
    <citation type="submission" date="2023-08" db="EMBL/GenBank/DDBJ databases">
        <title>Rhodospirillaceae gen. nov., a novel taxon isolated from the Yangtze River Yuezi River estuary sludge.</title>
        <authorList>
            <person name="Ruan L."/>
        </authorList>
    </citation>
    <scope>NUCLEOTIDE SEQUENCE [LARGE SCALE GENOMIC DNA]</scope>
    <source>
        <strain evidence="17">R-7</strain>
    </source>
</reference>
<feature type="binding site" evidence="13">
    <location>
        <begin position="121"/>
        <end position="124"/>
    </location>
    <ligand>
        <name>NAD(+)</name>
        <dbReference type="ChEBI" id="CHEBI:57540"/>
    </ligand>
</feature>
<accession>A0ABU0YNA7</accession>
<dbReference type="InterPro" id="IPR036291">
    <property type="entry name" value="NAD(P)-bd_dom_sf"/>
</dbReference>
<evidence type="ECO:0000259" key="14">
    <source>
        <dbReference type="Pfam" id="PF01113"/>
    </source>
</evidence>
<evidence type="ECO:0000313" key="17">
    <source>
        <dbReference type="Proteomes" id="UP001230156"/>
    </source>
</evidence>
<feature type="binding site" evidence="13">
    <location>
        <begin position="164"/>
        <end position="165"/>
    </location>
    <ligand>
        <name>(S)-2,3,4,5-tetrahydrodipicolinate</name>
        <dbReference type="ChEBI" id="CHEBI:16845"/>
    </ligand>
</feature>
<dbReference type="Gene3D" id="3.40.50.720">
    <property type="entry name" value="NAD(P)-binding Rossmann-like Domain"/>
    <property type="match status" value="1"/>
</dbReference>
<dbReference type="Pfam" id="PF01113">
    <property type="entry name" value="DapB_N"/>
    <property type="match status" value="1"/>
</dbReference>
<keyword evidence="4 13" id="KW-0521">NADP</keyword>
<sequence length="276" mass="28636">MRVGIAGCAGRMGQMLLKLLITAPGVLVVGGTERRGSHVLGRDLGALVGGEPLGIIIGENPEPLFEQADVVVDFTSPAATASHATLAAKTGTAHVIGTTGLDNDQMGAISRAAQRVPIVLAANMSLGVNLIEQVVEEVSRILDTDWDIEVVEMHHRHKVDAPSGTALALGEAAAKGRGVQLRRVSRRGRDGQVGPRVKGEIGFSAIRGGDVVGDHTVIFAADGERIEVTHKASSREIFGRGAVKAVLWAAGKRPGLYSMKDVLGFNLGSAAQPGGA</sequence>
<name>A0ABU0YNA7_9PROT</name>
<keyword evidence="7 13" id="KW-0520">NAD</keyword>
<evidence type="ECO:0000256" key="9">
    <source>
        <dbReference type="ARBA" id="ARBA00037922"/>
    </source>
</evidence>